<reference evidence="1 2" key="2">
    <citation type="journal article" date="2022" name="Mol. Ecol. Resour.">
        <title>The genomes of chicory, endive, great burdock and yacon provide insights into Asteraceae paleo-polyploidization history and plant inulin production.</title>
        <authorList>
            <person name="Fan W."/>
            <person name="Wang S."/>
            <person name="Wang H."/>
            <person name="Wang A."/>
            <person name="Jiang F."/>
            <person name="Liu H."/>
            <person name="Zhao H."/>
            <person name="Xu D."/>
            <person name="Zhang Y."/>
        </authorList>
    </citation>
    <scope>NUCLEOTIDE SEQUENCE [LARGE SCALE GENOMIC DNA]</scope>
    <source>
        <strain evidence="2">cv. Yunnan</strain>
        <tissue evidence="1">Leaves</tissue>
    </source>
</reference>
<sequence>MLHKKKNCFAAFLTSAFSGCEECNKMENILSWERFSVPRIVFGVSLSDMLGGETSGLKVKKLLELYAKEKYILVLNHPCLL</sequence>
<organism evidence="1 2">
    <name type="scientific">Smallanthus sonchifolius</name>
    <dbReference type="NCBI Taxonomy" id="185202"/>
    <lineage>
        <taxon>Eukaryota</taxon>
        <taxon>Viridiplantae</taxon>
        <taxon>Streptophyta</taxon>
        <taxon>Embryophyta</taxon>
        <taxon>Tracheophyta</taxon>
        <taxon>Spermatophyta</taxon>
        <taxon>Magnoliopsida</taxon>
        <taxon>eudicotyledons</taxon>
        <taxon>Gunneridae</taxon>
        <taxon>Pentapetalae</taxon>
        <taxon>asterids</taxon>
        <taxon>campanulids</taxon>
        <taxon>Asterales</taxon>
        <taxon>Asteraceae</taxon>
        <taxon>Asteroideae</taxon>
        <taxon>Heliantheae alliance</taxon>
        <taxon>Millerieae</taxon>
        <taxon>Smallanthus</taxon>
    </lineage>
</organism>
<keyword evidence="2" id="KW-1185">Reference proteome</keyword>
<dbReference type="Proteomes" id="UP001056120">
    <property type="component" value="Linkage Group LG07"/>
</dbReference>
<accession>A0ACB9IU72</accession>
<name>A0ACB9IU72_9ASTR</name>
<protein>
    <submittedName>
        <fullName evidence="1">Uncharacterized protein</fullName>
    </submittedName>
</protein>
<proteinExistence type="predicted"/>
<reference evidence="2" key="1">
    <citation type="journal article" date="2022" name="Mol. Ecol. Resour.">
        <title>The genomes of chicory, endive, great burdock and yacon provide insights into Asteraceae palaeo-polyploidization history and plant inulin production.</title>
        <authorList>
            <person name="Fan W."/>
            <person name="Wang S."/>
            <person name="Wang H."/>
            <person name="Wang A."/>
            <person name="Jiang F."/>
            <person name="Liu H."/>
            <person name="Zhao H."/>
            <person name="Xu D."/>
            <person name="Zhang Y."/>
        </authorList>
    </citation>
    <scope>NUCLEOTIDE SEQUENCE [LARGE SCALE GENOMIC DNA]</scope>
    <source>
        <strain evidence="2">cv. Yunnan</strain>
    </source>
</reference>
<evidence type="ECO:0000313" key="2">
    <source>
        <dbReference type="Proteomes" id="UP001056120"/>
    </source>
</evidence>
<evidence type="ECO:0000313" key="1">
    <source>
        <dbReference type="EMBL" id="KAI3810991.1"/>
    </source>
</evidence>
<comment type="caution">
    <text evidence="1">The sequence shown here is derived from an EMBL/GenBank/DDBJ whole genome shotgun (WGS) entry which is preliminary data.</text>
</comment>
<gene>
    <name evidence="1" type="ORF">L1987_20705</name>
</gene>
<dbReference type="EMBL" id="CM042024">
    <property type="protein sequence ID" value="KAI3810991.1"/>
    <property type="molecule type" value="Genomic_DNA"/>
</dbReference>